<gene>
    <name evidence="1" type="ORF">BLNAU_14361</name>
</gene>
<sequence length="338" mass="38106">MNQSVSETTRSAFLDWDGQQIDSVSDRSTIYCSLVQMVKNEPALDPSLEDKAVSFLEQIKLDSANDVDSFISGIVPSSLPESSRDFIESIVELISGHSKPVLNAAMTFVRDLAFRSSNNTILKLVKDGLIPQIISSLDLFSLPFTCAEEVHSSLLGILYNSIQKSTNHSLETLQLHDANEQQELRETVHNQVLLPSEAYLRHICANHYSIKHHTQLYYYMILLPQLLDVSPYYEPTLVFVLNLPVCLTLTSTMTVVDFDEAIWCSLFVHTITQHARMNASGEALERHHILLRSLKMEGIEDIIEQRLKNDIGGDNGQEIATTDIKWNNMLGMNVKKLE</sequence>
<dbReference type="InterPro" id="IPR011989">
    <property type="entry name" value="ARM-like"/>
</dbReference>
<dbReference type="EMBL" id="JARBJD010000131">
    <property type="protein sequence ID" value="KAK2950690.1"/>
    <property type="molecule type" value="Genomic_DNA"/>
</dbReference>
<dbReference type="Proteomes" id="UP001281761">
    <property type="component" value="Unassembled WGS sequence"/>
</dbReference>
<evidence type="ECO:0000313" key="1">
    <source>
        <dbReference type="EMBL" id="KAK2950690.1"/>
    </source>
</evidence>
<dbReference type="Gene3D" id="1.25.10.10">
    <property type="entry name" value="Leucine-rich Repeat Variant"/>
    <property type="match status" value="1"/>
</dbReference>
<accession>A0ABQ9XGZ9</accession>
<comment type="caution">
    <text evidence="1">The sequence shown here is derived from an EMBL/GenBank/DDBJ whole genome shotgun (WGS) entry which is preliminary data.</text>
</comment>
<evidence type="ECO:0000313" key="2">
    <source>
        <dbReference type="Proteomes" id="UP001281761"/>
    </source>
</evidence>
<reference evidence="1 2" key="1">
    <citation type="journal article" date="2022" name="bioRxiv">
        <title>Genomics of Preaxostyla Flagellates Illuminates Evolutionary Transitions and the Path Towards Mitochondrial Loss.</title>
        <authorList>
            <person name="Novak L.V.F."/>
            <person name="Treitli S.C."/>
            <person name="Pyrih J."/>
            <person name="Halakuc P."/>
            <person name="Pipaliya S.V."/>
            <person name="Vacek V."/>
            <person name="Brzon O."/>
            <person name="Soukal P."/>
            <person name="Eme L."/>
            <person name="Dacks J.B."/>
            <person name="Karnkowska A."/>
            <person name="Elias M."/>
            <person name="Hampl V."/>
        </authorList>
    </citation>
    <scope>NUCLEOTIDE SEQUENCE [LARGE SCALE GENOMIC DNA]</scope>
    <source>
        <strain evidence="1">NAU3</strain>
        <tissue evidence="1">Gut</tissue>
    </source>
</reference>
<dbReference type="SUPFAM" id="SSF48371">
    <property type="entry name" value="ARM repeat"/>
    <property type="match status" value="1"/>
</dbReference>
<name>A0ABQ9XGZ9_9EUKA</name>
<dbReference type="InterPro" id="IPR016024">
    <property type="entry name" value="ARM-type_fold"/>
</dbReference>
<proteinExistence type="predicted"/>
<keyword evidence="2" id="KW-1185">Reference proteome</keyword>
<organism evidence="1 2">
    <name type="scientific">Blattamonas nauphoetae</name>
    <dbReference type="NCBI Taxonomy" id="2049346"/>
    <lineage>
        <taxon>Eukaryota</taxon>
        <taxon>Metamonada</taxon>
        <taxon>Preaxostyla</taxon>
        <taxon>Oxymonadida</taxon>
        <taxon>Blattamonas</taxon>
    </lineage>
</organism>
<protein>
    <submittedName>
        <fullName evidence="1">Uncharacterized protein</fullName>
    </submittedName>
</protein>